<evidence type="ECO:0000256" key="6">
    <source>
        <dbReference type="ARBA" id="ARBA00039017"/>
    </source>
</evidence>
<dbReference type="Gene3D" id="3.40.50.850">
    <property type="entry name" value="Isochorismatase-like"/>
    <property type="match status" value="1"/>
</dbReference>
<comment type="pathway">
    <text evidence="5">Cofactor biosynthesis; nicotinate biosynthesis; nicotinate from nicotinamide: step 1/1.</text>
</comment>
<dbReference type="eggNOG" id="COG1335">
    <property type="taxonomic scope" value="Bacteria"/>
</dbReference>
<evidence type="ECO:0000256" key="3">
    <source>
        <dbReference type="ARBA" id="ARBA00022723"/>
    </source>
</evidence>
<evidence type="ECO:0000256" key="5">
    <source>
        <dbReference type="ARBA" id="ARBA00037900"/>
    </source>
</evidence>
<evidence type="ECO:0000313" key="9">
    <source>
        <dbReference type="EMBL" id="ENO17299.1"/>
    </source>
</evidence>
<dbReference type="PANTHER" id="PTHR11080">
    <property type="entry name" value="PYRAZINAMIDASE/NICOTINAMIDASE"/>
    <property type="match status" value="1"/>
</dbReference>
<organism evidence="9 10">
    <name type="scientific">Schaalia cardiffensis F0333</name>
    <dbReference type="NCBI Taxonomy" id="888050"/>
    <lineage>
        <taxon>Bacteria</taxon>
        <taxon>Bacillati</taxon>
        <taxon>Actinomycetota</taxon>
        <taxon>Actinomycetes</taxon>
        <taxon>Actinomycetales</taxon>
        <taxon>Actinomycetaceae</taxon>
        <taxon>Schaalia</taxon>
    </lineage>
</organism>
<dbReference type="AlphaFoldDB" id="N6WAP1"/>
<keyword evidence="3" id="KW-0479">Metal-binding</keyword>
<proteinExistence type="inferred from homology"/>
<dbReference type="EMBL" id="AQHZ01000030">
    <property type="protein sequence ID" value="ENO17299.1"/>
    <property type="molecule type" value="Genomic_DNA"/>
</dbReference>
<dbReference type="InterPro" id="IPR052347">
    <property type="entry name" value="Isochorismatase_Nicotinamidase"/>
</dbReference>
<keyword evidence="10" id="KW-1185">Reference proteome</keyword>
<dbReference type="STRING" id="888050.HMPREF9004_1964"/>
<dbReference type="RefSeq" id="WP_005965102.1">
    <property type="nucleotide sequence ID" value="NZ_CP040505.1"/>
</dbReference>
<dbReference type="GO" id="GO:0046872">
    <property type="term" value="F:metal ion binding"/>
    <property type="evidence" value="ECO:0007669"/>
    <property type="project" value="UniProtKB-KW"/>
</dbReference>
<comment type="similarity">
    <text evidence="1">Belongs to the isochorismatase family.</text>
</comment>
<dbReference type="Proteomes" id="UP000013015">
    <property type="component" value="Unassembled WGS sequence"/>
</dbReference>
<feature type="domain" description="Isochorismatase-like" evidence="8">
    <location>
        <begin position="4"/>
        <end position="186"/>
    </location>
</feature>
<dbReference type="InterPro" id="IPR036380">
    <property type="entry name" value="Isochorismatase-like_sf"/>
</dbReference>
<dbReference type="PATRIC" id="fig|888050.3.peg.1881"/>
<dbReference type="GO" id="GO:0019363">
    <property type="term" value="P:pyridine nucleotide biosynthetic process"/>
    <property type="evidence" value="ECO:0007669"/>
    <property type="project" value="UniProtKB-KW"/>
</dbReference>
<protein>
    <recommendedName>
        <fullName evidence="6">nicotinamidase</fullName>
        <ecNumber evidence="6">3.5.1.19</ecNumber>
    </recommendedName>
    <alternativeName>
        <fullName evidence="7">Nicotinamide deamidase</fullName>
    </alternativeName>
</protein>
<dbReference type="OrthoDB" id="9791276at2"/>
<comment type="caution">
    <text evidence="9">The sequence shown here is derived from an EMBL/GenBank/DDBJ whole genome shotgun (WGS) entry which is preliminary data.</text>
</comment>
<evidence type="ECO:0000256" key="4">
    <source>
        <dbReference type="ARBA" id="ARBA00022801"/>
    </source>
</evidence>
<evidence type="ECO:0000256" key="7">
    <source>
        <dbReference type="ARBA" id="ARBA00043224"/>
    </source>
</evidence>
<dbReference type="Pfam" id="PF00857">
    <property type="entry name" value="Isochorismatase"/>
    <property type="match status" value="1"/>
</dbReference>
<gene>
    <name evidence="9" type="primary">pncA</name>
    <name evidence="9" type="ORF">HMPREF9004_1964</name>
</gene>
<reference evidence="9 10" key="1">
    <citation type="submission" date="2013-03" db="EMBL/GenBank/DDBJ databases">
        <title>Reference genome for the Human Microbiome Project.</title>
        <authorList>
            <person name="Aqrawi P."/>
            <person name="Ayvaz T."/>
            <person name="Bess C."/>
            <person name="Blankenburg K."/>
            <person name="Coyle M."/>
            <person name="Deng J."/>
            <person name="Forbes L."/>
            <person name="Fowler G."/>
            <person name="Francisco L."/>
            <person name="Fu Q."/>
            <person name="Gibbs R."/>
            <person name="Gross S."/>
            <person name="Gubbala S."/>
            <person name="Hale W."/>
            <person name="Hemphill L."/>
            <person name="Highlander S."/>
            <person name="Hirani K."/>
            <person name="Jackson L."/>
            <person name="Jakkamsetti A."/>
            <person name="Javaid M."/>
            <person name="Jayaseelan J.C."/>
            <person name="Jiang H."/>
            <person name="Joshi V."/>
            <person name="Korchina V."/>
            <person name="Kovar C."/>
            <person name="Lara F."/>
            <person name="Lee S."/>
            <person name="Liu Y."/>
            <person name="Mata R."/>
            <person name="Mathew T."/>
            <person name="Munidasa M."/>
            <person name="Muzny D."/>
            <person name="Nazareth L."/>
            <person name="Ngo R."/>
            <person name="Nguyen L."/>
            <person name="Nguyen N."/>
            <person name="Okwuonu G."/>
            <person name="Ongeri F."/>
            <person name="Palculict T."/>
            <person name="Patil S."/>
            <person name="Petrosino J."/>
            <person name="Pham C."/>
            <person name="Pham P."/>
            <person name="Pu L.-L."/>
            <person name="Qin X."/>
            <person name="Qu J."/>
            <person name="Reid J."/>
            <person name="Ross M."/>
            <person name="Ruth R."/>
            <person name="Saada N."/>
            <person name="San Lucas F."/>
            <person name="Santibanez J."/>
            <person name="Shang Y."/>
            <person name="Simmons D."/>
            <person name="Song X.-Z."/>
            <person name="Tang L.-Y."/>
            <person name="Thornton R."/>
            <person name="Warren J."/>
            <person name="Weissenberger G."/>
            <person name="Wilczek-Boney K."/>
            <person name="Worley K."/>
            <person name="Youmans B."/>
            <person name="Zhang J."/>
            <person name="Zhang L."/>
            <person name="Zhao Z."/>
            <person name="Zhou C."/>
            <person name="Zhu D."/>
            <person name="Zhu Y."/>
        </authorList>
    </citation>
    <scope>NUCLEOTIDE SEQUENCE [LARGE SCALE GENOMIC DNA]</scope>
    <source>
        <strain evidence="9 10">F0333</strain>
    </source>
</reference>
<dbReference type="PANTHER" id="PTHR11080:SF2">
    <property type="entry name" value="LD05707P"/>
    <property type="match status" value="1"/>
</dbReference>
<dbReference type="HOGENOM" id="CLU_068979_13_2_11"/>
<evidence type="ECO:0000259" key="8">
    <source>
        <dbReference type="Pfam" id="PF00857"/>
    </source>
</evidence>
<dbReference type="SUPFAM" id="SSF52499">
    <property type="entry name" value="Isochorismatase-like hydrolases"/>
    <property type="match status" value="1"/>
</dbReference>
<evidence type="ECO:0000256" key="2">
    <source>
        <dbReference type="ARBA" id="ARBA00022642"/>
    </source>
</evidence>
<sequence>MSRALIVVDVQPTFCEGGALPVDGGNACAERIARFIAERGGEYALVATTQDWHIDPGKHFSSAPDFVDTWPPHGVAGTPEAELHPALAGLHADVSVKKGQYSAAYSGFEGVAEDGTSLEEALRAAGITEVDVVGLAQSHCVCETALDAKRAGFEVRVLSDLTEPVSAETGASASKRLSEAGIAEVASVPLS</sequence>
<evidence type="ECO:0000313" key="10">
    <source>
        <dbReference type="Proteomes" id="UP000013015"/>
    </source>
</evidence>
<keyword evidence="2" id="KW-0662">Pyridine nucleotide biosynthesis</keyword>
<dbReference type="InterPro" id="IPR000868">
    <property type="entry name" value="Isochorismatase-like_dom"/>
</dbReference>
<dbReference type="GO" id="GO:0008936">
    <property type="term" value="F:nicotinamidase activity"/>
    <property type="evidence" value="ECO:0007669"/>
    <property type="project" value="UniProtKB-EC"/>
</dbReference>
<name>N6WAP1_9ACTO</name>
<dbReference type="EC" id="3.5.1.19" evidence="6"/>
<keyword evidence="4 9" id="KW-0378">Hydrolase</keyword>
<accession>N6WAP1</accession>
<evidence type="ECO:0000256" key="1">
    <source>
        <dbReference type="ARBA" id="ARBA00006336"/>
    </source>
</evidence>